<dbReference type="HOGENOM" id="CLU_338444_0_0_1"/>
<proteinExistence type="predicted"/>
<organism evidence="4 5">
    <name type="scientific">Emiliania huxleyi (strain CCMP1516)</name>
    <dbReference type="NCBI Taxonomy" id="280463"/>
    <lineage>
        <taxon>Eukaryota</taxon>
        <taxon>Haptista</taxon>
        <taxon>Haptophyta</taxon>
        <taxon>Prymnesiophyceae</taxon>
        <taxon>Isochrysidales</taxon>
        <taxon>Noelaerhabdaceae</taxon>
        <taxon>Emiliania</taxon>
    </lineage>
</organism>
<evidence type="ECO:0000256" key="2">
    <source>
        <dbReference type="SAM" id="Phobius"/>
    </source>
</evidence>
<dbReference type="InterPro" id="IPR036866">
    <property type="entry name" value="RibonucZ/Hydroxyglut_hydro"/>
</dbReference>
<feature type="transmembrane region" description="Helical" evidence="2">
    <location>
        <begin position="197"/>
        <end position="215"/>
    </location>
</feature>
<dbReference type="Gene3D" id="3.60.15.10">
    <property type="entry name" value="Ribonuclease Z/Hydroxyacylglutathione hydrolase-like"/>
    <property type="match status" value="1"/>
</dbReference>
<dbReference type="InterPro" id="IPR001279">
    <property type="entry name" value="Metallo-B-lactamas"/>
</dbReference>
<keyword evidence="2" id="KW-1133">Transmembrane helix</keyword>
<dbReference type="STRING" id="2903.R1CYU4"/>
<dbReference type="KEGG" id="ehx:EMIHUDRAFT_218459"/>
<evidence type="ECO:0000259" key="3">
    <source>
        <dbReference type="SMART" id="SM00849"/>
    </source>
</evidence>
<dbReference type="SMART" id="SM00849">
    <property type="entry name" value="Lactamase_B"/>
    <property type="match status" value="1"/>
</dbReference>
<evidence type="ECO:0000313" key="5">
    <source>
        <dbReference type="Proteomes" id="UP000013827"/>
    </source>
</evidence>
<keyword evidence="5" id="KW-1185">Reference proteome</keyword>
<feature type="region of interest" description="Disordered" evidence="1">
    <location>
        <begin position="813"/>
        <end position="841"/>
    </location>
</feature>
<dbReference type="RefSeq" id="XP_005759929.1">
    <property type="nucleotide sequence ID" value="XM_005759872.1"/>
</dbReference>
<keyword evidence="2" id="KW-0472">Membrane</keyword>
<protein>
    <recommendedName>
        <fullName evidence="3">Metallo-beta-lactamase domain-containing protein</fullName>
    </recommendedName>
</protein>
<reference evidence="4" key="2">
    <citation type="submission" date="2024-10" db="UniProtKB">
        <authorList>
            <consortium name="EnsemblProtists"/>
        </authorList>
    </citation>
    <scope>IDENTIFICATION</scope>
</reference>
<sequence>MAEHEMTSPSVEVQGEAVCGSRGSCCGLVAPSSAALVLTVRLPPDAKPGEVLRTRLPPSANLPEMTFEVPSGACTTVTVRTPLPLCKIDTAVKGGAAEQPTEISHVTAGSVQPALPDRQRRAFQSAFDAFTTICLLALAIIAVAVGLIYGAAWLVTFPLRVPYRAAHAFLDRCWSEQRPVAQLSGWARVQRALLHDILPASLLVSLVAVALPLIGAGALVLLPPIMLVFLPAAELLMAAGAKQAIMRYMFPSLPFSLLYKHVLPAPVGTKLFDSSLRSRPRDTAGRQILRHSQLSRVELREGAMLDGRESAVFAALESAALGPGAVKPVAIFTTHHHWDHAGGNAEMLKRPGFEGMRVYGGKDDSVQACTHWMADGDVVHVGPALAVRAIGGACFHTRGSLMFAIDSPTPALFTGDVAFCGSCGANFEGSVCEVARGHATLWRSCVAQAGRVCADRWLLFPGHEVALPMLHALRESVEDEAGPARSVLTPGGPATCRLEATVEAAGALRRCKPPQPCVPHVLADEVHTNLSFVPLRGAAAELTMAFRQSLLPTSLPADGDGAGGVLGGGEPSGAAAALHVPWTDADGAVALPPAPPDGEGEGRTGGILALCRGLFAREGRYEECVDRESSSSGGGAPTDAAAVFAESPGCLPAATVEAYFAPDEEEAALVEAAVTAAEVKEAFKLVSAFAFVPPHLHIGLVEQLLTCRHLQPAPLDEDEWRQLLCALEPLLTRERAIGPDRFCEALRLDKAASRSAAAHAGWCGLGASCGGGGRAGAMRTPPFASSGSELWGAGFRRLFPARACRRAARVAAAGETAAGDGDHEQDQKAQPAGEATRHDAA</sequence>
<dbReference type="Pfam" id="PF00753">
    <property type="entry name" value="Lactamase_B"/>
    <property type="match status" value="1"/>
</dbReference>
<name>A0A0D3I8B5_EMIH1</name>
<evidence type="ECO:0000256" key="1">
    <source>
        <dbReference type="SAM" id="MobiDB-lite"/>
    </source>
</evidence>
<reference evidence="5" key="1">
    <citation type="journal article" date="2013" name="Nature">
        <title>Pan genome of the phytoplankton Emiliania underpins its global distribution.</title>
        <authorList>
            <person name="Read B.A."/>
            <person name="Kegel J."/>
            <person name="Klute M.J."/>
            <person name="Kuo A."/>
            <person name="Lefebvre S.C."/>
            <person name="Maumus F."/>
            <person name="Mayer C."/>
            <person name="Miller J."/>
            <person name="Monier A."/>
            <person name="Salamov A."/>
            <person name="Young J."/>
            <person name="Aguilar M."/>
            <person name="Claverie J.M."/>
            <person name="Frickenhaus S."/>
            <person name="Gonzalez K."/>
            <person name="Herman E.K."/>
            <person name="Lin Y.C."/>
            <person name="Napier J."/>
            <person name="Ogata H."/>
            <person name="Sarno A.F."/>
            <person name="Shmutz J."/>
            <person name="Schroeder D."/>
            <person name="de Vargas C."/>
            <person name="Verret F."/>
            <person name="von Dassow P."/>
            <person name="Valentin K."/>
            <person name="Van de Peer Y."/>
            <person name="Wheeler G."/>
            <person name="Dacks J.B."/>
            <person name="Delwiche C.F."/>
            <person name="Dyhrman S.T."/>
            <person name="Glockner G."/>
            <person name="John U."/>
            <person name="Richards T."/>
            <person name="Worden A.Z."/>
            <person name="Zhang X."/>
            <person name="Grigoriev I.V."/>
            <person name="Allen A.E."/>
            <person name="Bidle K."/>
            <person name="Borodovsky M."/>
            <person name="Bowler C."/>
            <person name="Brownlee C."/>
            <person name="Cock J.M."/>
            <person name="Elias M."/>
            <person name="Gladyshev V.N."/>
            <person name="Groth M."/>
            <person name="Guda C."/>
            <person name="Hadaegh A."/>
            <person name="Iglesias-Rodriguez M.D."/>
            <person name="Jenkins J."/>
            <person name="Jones B.M."/>
            <person name="Lawson T."/>
            <person name="Leese F."/>
            <person name="Lindquist E."/>
            <person name="Lobanov A."/>
            <person name="Lomsadze A."/>
            <person name="Malik S.B."/>
            <person name="Marsh M.E."/>
            <person name="Mackinder L."/>
            <person name="Mock T."/>
            <person name="Mueller-Roeber B."/>
            <person name="Pagarete A."/>
            <person name="Parker M."/>
            <person name="Probert I."/>
            <person name="Quesneville H."/>
            <person name="Raines C."/>
            <person name="Rensing S.A."/>
            <person name="Riano-Pachon D.M."/>
            <person name="Richier S."/>
            <person name="Rokitta S."/>
            <person name="Shiraiwa Y."/>
            <person name="Soanes D.M."/>
            <person name="van der Giezen M."/>
            <person name="Wahlund T.M."/>
            <person name="Williams B."/>
            <person name="Wilson W."/>
            <person name="Wolfe G."/>
            <person name="Wurch L.L."/>
        </authorList>
    </citation>
    <scope>NUCLEOTIDE SEQUENCE</scope>
</reference>
<feature type="domain" description="Metallo-beta-lactamase" evidence="3">
    <location>
        <begin position="291"/>
        <end position="463"/>
    </location>
</feature>
<feature type="transmembrane region" description="Helical" evidence="2">
    <location>
        <begin position="129"/>
        <end position="155"/>
    </location>
</feature>
<dbReference type="GeneID" id="17253619"/>
<dbReference type="SUPFAM" id="SSF56281">
    <property type="entry name" value="Metallo-hydrolase/oxidoreductase"/>
    <property type="match status" value="1"/>
</dbReference>
<dbReference type="Proteomes" id="UP000013827">
    <property type="component" value="Unassembled WGS sequence"/>
</dbReference>
<dbReference type="eggNOG" id="KOG0813">
    <property type="taxonomic scope" value="Eukaryota"/>
</dbReference>
<evidence type="ECO:0000313" key="4">
    <source>
        <dbReference type="EnsemblProtists" id="EOD07500"/>
    </source>
</evidence>
<dbReference type="AlphaFoldDB" id="A0A0D3I8B5"/>
<dbReference type="PANTHER" id="PTHR11935">
    <property type="entry name" value="BETA LACTAMASE DOMAIN"/>
    <property type="match status" value="1"/>
</dbReference>
<dbReference type="EnsemblProtists" id="EOD07500">
    <property type="protein sequence ID" value="EOD07500"/>
    <property type="gene ID" value="EMIHUDRAFT_218459"/>
</dbReference>
<dbReference type="PaxDb" id="2903-EOD07500"/>
<dbReference type="GO" id="GO:0004416">
    <property type="term" value="F:hydroxyacylglutathione hydrolase activity"/>
    <property type="evidence" value="ECO:0007669"/>
    <property type="project" value="TreeGrafter"/>
</dbReference>
<keyword evidence="2" id="KW-0812">Transmembrane</keyword>
<feature type="transmembrane region" description="Helical" evidence="2">
    <location>
        <begin position="221"/>
        <end position="241"/>
    </location>
</feature>
<accession>A0A0D3I8B5</accession>
<dbReference type="PANTHER" id="PTHR11935:SF94">
    <property type="entry name" value="TENZING NORGAY, ISOFORM C"/>
    <property type="match status" value="1"/>
</dbReference>